<gene>
    <name evidence="2" type="ORF">COO91_07611</name>
</gene>
<dbReference type="Proteomes" id="UP000232003">
    <property type="component" value="Chromosome"/>
</dbReference>
<keyword evidence="3" id="KW-1185">Reference proteome</keyword>
<feature type="compositionally biased region" description="Polar residues" evidence="1">
    <location>
        <begin position="27"/>
        <end position="37"/>
    </location>
</feature>
<sequence>MAANVTLLNSFYHQTTQRLNDGELTPEDTQNQWYLHP</sequence>
<dbReference type="EMBL" id="CP024785">
    <property type="protein sequence ID" value="AUB41563.1"/>
    <property type="molecule type" value="Genomic_DNA"/>
</dbReference>
<dbReference type="KEGG" id="nfl:COO91_07611"/>
<accession>A0A2K8T1R6</accession>
<dbReference type="AlphaFoldDB" id="A0A2K8T1R6"/>
<feature type="region of interest" description="Disordered" evidence="1">
    <location>
        <begin position="18"/>
        <end position="37"/>
    </location>
</feature>
<proteinExistence type="predicted"/>
<protein>
    <submittedName>
        <fullName evidence="2">Uncharacterized protein</fullName>
    </submittedName>
</protein>
<evidence type="ECO:0000313" key="3">
    <source>
        <dbReference type="Proteomes" id="UP000232003"/>
    </source>
</evidence>
<name>A0A2K8T1R6_9NOSO</name>
<evidence type="ECO:0000313" key="2">
    <source>
        <dbReference type="EMBL" id="AUB41563.1"/>
    </source>
</evidence>
<reference evidence="2 3" key="1">
    <citation type="submission" date="2017-11" db="EMBL/GenBank/DDBJ databases">
        <title>Complete genome of a free-living desiccation-tolerant cyanobacterium and its photosynthetic adaptation to extreme terrestrial habitat.</title>
        <authorList>
            <person name="Shang J."/>
        </authorList>
    </citation>
    <scope>NUCLEOTIDE SEQUENCE [LARGE SCALE GENOMIC DNA]</scope>
    <source>
        <strain evidence="2 3">CCNUN1</strain>
    </source>
</reference>
<organism evidence="2 3">
    <name type="scientific">Nostoc flagelliforme CCNUN1</name>
    <dbReference type="NCBI Taxonomy" id="2038116"/>
    <lineage>
        <taxon>Bacteria</taxon>
        <taxon>Bacillati</taxon>
        <taxon>Cyanobacteriota</taxon>
        <taxon>Cyanophyceae</taxon>
        <taxon>Nostocales</taxon>
        <taxon>Nostocaceae</taxon>
        <taxon>Nostoc</taxon>
    </lineage>
</organism>
<evidence type="ECO:0000256" key="1">
    <source>
        <dbReference type="SAM" id="MobiDB-lite"/>
    </source>
</evidence>